<evidence type="ECO:0000256" key="7">
    <source>
        <dbReference type="ARBA" id="ARBA00038093"/>
    </source>
</evidence>
<keyword evidence="5 8" id="KW-0378">Hydrolase</keyword>
<comment type="function">
    <text evidence="8">Toxic component of a toxin-antitoxin (TA) system. An RNase.</text>
</comment>
<dbReference type="RefSeq" id="WP_163099778.1">
    <property type="nucleotide sequence ID" value="NZ_CP127523.1"/>
</dbReference>
<feature type="binding site" evidence="8">
    <location>
        <position position="5"/>
    </location>
    <ligand>
        <name>Mg(2+)</name>
        <dbReference type="ChEBI" id="CHEBI:18420"/>
    </ligand>
</feature>
<evidence type="ECO:0000256" key="8">
    <source>
        <dbReference type="HAMAP-Rule" id="MF_00265"/>
    </source>
</evidence>
<comment type="cofactor">
    <cofactor evidence="1 8">
        <name>Mg(2+)</name>
        <dbReference type="ChEBI" id="CHEBI:18420"/>
    </cofactor>
</comment>
<accession>A0A845U8N1</accession>
<sequence length="143" mass="15551">MIILDTNVVSELLRPSPSEQVMSWIASQPLESLYTTSITQAEMLYGARILPEGNRRSQLESAIAAIFAEDLAGRVLPFDGNAARVFAEIAAQRKLSGRPVSQADVQIAAITKLAKARLATRNIPDFEGVGISLVNPWSDRVET</sequence>
<dbReference type="EMBL" id="WNJL01000060">
    <property type="protein sequence ID" value="NDU44042.1"/>
    <property type="molecule type" value="Genomic_DNA"/>
</dbReference>
<dbReference type="Gene3D" id="3.40.50.1010">
    <property type="entry name" value="5'-nuclease"/>
    <property type="match status" value="1"/>
</dbReference>
<dbReference type="CDD" id="cd18731">
    <property type="entry name" value="PIN_NgFitB-like"/>
    <property type="match status" value="1"/>
</dbReference>
<evidence type="ECO:0000256" key="1">
    <source>
        <dbReference type="ARBA" id="ARBA00001946"/>
    </source>
</evidence>
<evidence type="ECO:0000313" key="10">
    <source>
        <dbReference type="EMBL" id="NDU44042.1"/>
    </source>
</evidence>
<evidence type="ECO:0000256" key="2">
    <source>
        <dbReference type="ARBA" id="ARBA00022649"/>
    </source>
</evidence>
<dbReference type="HAMAP" id="MF_00265">
    <property type="entry name" value="VapC_Nob1"/>
    <property type="match status" value="1"/>
</dbReference>
<comment type="similarity">
    <text evidence="7 8">Belongs to the PINc/VapC protein family.</text>
</comment>
<dbReference type="GO" id="GO:0016787">
    <property type="term" value="F:hydrolase activity"/>
    <property type="evidence" value="ECO:0007669"/>
    <property type="project" value="UniProtKB-KW"/>
</dbReference>
<dbReference type="GO" id="GO:0090729">
    <property type="term" value="F:toxin activity"/>
    <property type="evidence" value="ECO:0007669"/>
    <property type="project" value="UniProtKB-KW"/>
</dbReference>
<dbReference type="InterPro" id="IPR002716">
    <property type="entry name" value="PIN_dom"/>
</dbReference>
<proteinExistence type="inferred from homology"/>
<dbReference type="AlphaFoldDB" id="A0A845U8N1"/>
<organism evidence="10">
    <name type="scientific">Acidithiobacillus ferrianus</name>
    <dbReference type="NCBI Taxonomy" id="2678518"/>
    <lineage>
        <taxon>Bacteria</taxon>
        <taxon>Pseudomonadati</taxon>
        <taxon>Pseudomonadota</taxon>
        <taxon>Acidithiobacillia</taxon>
        <taxon>Acidithiobacillales</taxon>
        <taxon>Acidithiobacillaceae</taxon>
        <taxon>Acidithiobacillus</taxon>
    </lineage>
</organism>
<keyword evidence="6 8" id="KW-0460">Magnesium</keyword>
<keyword evidence="4 8" id="KW-0479">Metal-binding</keyword>
<evidence type="ECO:0000256" key="4">
    <source>
        <dbReference type="ARBA" id="ARBA00022723"/>
    </source>
</evidence>
<protein>
    <recommendedName>
        <fullName evidence="8">Ribonuclease VapC</fullName>
        <shortName evidence="8">RNase VapC</shortName>
        <ecNumber evidence="8">3.1.-.-</ecNumber>
    </recommendedName>
    <alternativeName>
        <fullName evidence="8">Toxin VapC</fullName>
    </alternativeName>
</protein>
<dbReference type="SUPFAM" id="SSF88723">
    <property type="entry name" value="PIN domain-like"/>
    <property type="match status" value="1"/>
</dbReference>
<gene>
    <name evidence="8" type="primary">vapC</name>
    <name evidence="10" type="ORF">GL267_15850</name>
</gene>
<dbReference type="EC" id="3.1.-.-" evidence="8"/>
<evidence type="ECO:0000256" key="6">
    <source>
        <dbReference type="ARBA" id="ARBA00022842"/>
    </source>
</evidence>
<reference evidence="10" key="1">
    <citation type="submission" date="2019-11" db="EMBL/GenBank/DDBJ databases">
        <title>Acidithiobacillus ferrianus sp. nov.: a facultatively anaerobic and extremely acidophilic chemolithoautotroph.</title>
        <authorList>
            <person name="Norris P.R."/>
            <person name="Falagan C."/>
            <person name="Moya-Beltran A."/>
            <person name="Castro M."/>
            <person name="Quatrini R."/>
            <person name="Johnson D.B."/>
        </authorList>
    </citation>
    <scope>NUCLEOTIDE SEQUENCE [LARGE SCALE GENOMIC DNA]</scope>
    <source>
        <strain evidence="10">MG</strain>
    </source>
</reference>
<comment type="caution">
    <text evidence="10">The sequence shown here is derived from an EMBL/GenBank/DDBJ whole genome shotgun (WGS) entry which is preliminary data.</text>
</comment>
<keyword evidence="2 8" id="KW-1277">Toxin-antitoxin system</keyword>
<evidence type="ECO:0000256" key="5">
    <source>
        <dbReference type="ARBA" id="ARBA00022801"/>
    </source>
</evidence>
<dbReference type="InterPro" id="IPR050556">
    <property type="entry name" value="Type_II_TA_system_RNase"/>
</dbReference>
<feature type="binding site" evidence="8">
    <location>
        <position position="104"/>
    </location>
    <ligand>
        <name>Mg(2+)</name>
        <dbReference type="ChEBI" id="CHEBI:18420"/>
    </ligand>
</feature>
<dbReference type="InterPro" id="IPR022907">
    <property type="entry name" value="VapC_family"/>
</dbReference>
<evidence type="ECO:0000256" key="3">
    <source>
        <dbReference type="ARBA" id="ARBA00022722"/>
    </source>
</evidence>
<evidence type="ECO:0000259" key="9">
    <source>
        <dbReference type="Pfam" id="PF01850"/>
    </source>
</evidence>
<dbReference type="PANTHER" id="PTHR33653:SF1">
    <property type="entry name" value="RIBONUCLEASE VAPC2"/>
    <property type="match status" value="1"/>
</dbReference>
<feature type="domain" description="PIN" evidence="9">
    <location>
        <begin position="2"/>
        <end position="122"/>
    </location>
</feature>
<dbReference type="Pfam" id="PF01850">
    <property type="entry name" value="PIN"/>
    <property type="match status" value="1"/>
</dbReference>
<keyword evidence="3 8" id="KW-0540">Nuclease</keyword>
<dbReference type="GO" id="GO:0000287">
    <property type="term" value="F:magnesium ion binding"/>
    <property type="evidence" value="ECO:0007669"/>
    <property type="project" value="UniProtKB-UniRule"/>
</dbReference>
<dbReference type="GO" id="GO:0004540">
    <property type="term" value="F:RNA nuclease activity"/>
    <property type="evidence" value="ECO:0007669"/>
    <property type="project" value="InterPro"/>
</dbReference>
<dbReference type="PANTHER" id="PTHR33653">
    <property type="entry name" value="RIBONUCLEASE VAPC2"/>
    <property type="match status" value="1"/>
</dbReference>
<name>A0A845U8N1_9PROT</name>
<keyword evidence="8" id="KW-0800">Toxin</keyword>
<dbReference type="InterPro" id="IPR029060">
    <property type="entry name" value="PIN-like_dom_sf"/>
</dbReference>